<feature type="compositionally biased region" description="Basic and acidic residues" evidence="2">
    <location>
        <begin position="496"/>
        <end position="510"/>
    </location>
</feature>
<feature type="region of interest" description="Disordered" evidence="2">
    <location>
        <begin position="853"/>
        <end position="970"/>
    </location>
</feature>
<dbReference type="CDD" id="cd00229">
    <property type="entry name" value="SGNH_hydrolase"/>
    <property type="match status" value="1"/>
</dbReference>
<accession>A0A8D9EWF0</accession>
<sequence length="1108" mass="130119">MMSRLASQNAQTKKIKNALQNFKNETYILMKPDIDKIEEEFKHDKLSNILAKLCEHWMDTKSELDKLKHQHEAAEWMMQNLITEKNGLESQITNYEVRLSNLIEESNEQIQDTENEITKYQETVNTLNSELKKTKNNNEEYRQETSIKICDFKKKISDLENLLTEKSDKLKKIENEVKKSNLSNNELREENKSLKINIEHMARIIETKKNIKTHTEEDENDSEESDLSITGLDLTQNGNNFTLLSSTTNKTLQEELDEANNTIINISKIIAPLNESTPDSDRESESDSSFITANLSFITVRSEDGNDEIIEETKMDNQNEDPYDKDKENINNKTDENTDNIEKKKTDDSEEKETHDKNEEHKNDKIKEKSNNENEEKNDDVKEEEINHEKNVKKTADKGEKNNNIKKHNDENAGRTEGRKEDNSNNEYEDKVDDREQEKQNGKNKGGKKNYNREERKLNDEIKNKTNEKENKEENDEGNTRKVANKKNNYQTNKKNPHDRDTRTLREESNKNGTNKSTKETKIDLNNSNDMSSEDESKNRKKLSPKTEPLKSQHKRNGEIKKIIPPSPEIIVINTENETTTEETMQKKTEEEKKDTTDTPHRPSKHTIKKIPYEDKNRKPMTMNTEYTNKKEYHNPGVDIIEKLRKLEKSMGKATQRIKKIEEKISSEQLKTDKNTDKENKQHTNKPKCYLLGDSHLRYIDEEIKKDTDWTNKYEVRTSFVPGYRTEDILNELIPRDIQREDILVLCGGTNDLYYTSTESIKNQINFIGNIGCKTILISIPPQNSHTRNQNIIRLNTLIRYECEKFQHVYIINTHKFIKRQNLAQDGVHLGRKAKIWLASKITKTIEKITSSKQLKQTRDKPPQKLSGKEKINYTSETKQKHNKQNQWTIYENYTTENDKPYHTNNQNPDINSRNRNNNNQLKNDARNHELKMYNSKYYKNKTLQNEKTENIHRKEQESKKDTHSPKKNSTIIINEERPTQLKTKENLYQPNKHKTDENPKITINPEKTDQRETLQIHTNMSSKNPTTKEQNNQILTNQQSASQLTQQARTGINPPPINPWFRQYHEQTTQYQQPSATINPNYVYWHRNQNLNAQFFPPLPTQYIQRI</sequence>
<feature type="compositionally biased region" description="Basic and acidic residues" evidence="2">
    <location>
        <begin position="548"/>
        <end position="562"/>
    </location>
</feature>
<feature type="compositionally biased region" description="Low complexity" evidence="2">
    <location>
        <begin position="905"/>
        <end position="923"/>
    </location>
</feature>
<name>A0A8D9EWF0_9HEMI</name>
<feature type="compositionally biased region" description="Basic and acidic residues" evidence="2">
    <location>
        <begin position="945"/>
        <end position="965"/>
    </location>
</feature>
<keyword evidence="1" id="KW-0175">Coiled coil</keyword>
<dbReference type="Gene3D" id="3.40.50.12700">
    <property type="match status" value="1"/>
</dbReference>
<evidence type="ECO:0000256" key="2">
    <source>
        <dbReference type="SAM" id="MobiDB-lite"/>
    </source>
</evidence>
<feature type="region of interest" description="Disordered" evidence="2">
    <location>
        <begin position="303"/>
        <end position="606"/>
    </location>
</feature>
<organism evidence="3">
    <name type="scientific">Cacopsylla melanoneura</name>
    <dbReference type="NCBI Taxonomy" id="428564"/>
    <lineage>
        <taxon>Eukaryota</taxon>
        <taxon>Metazoa</taxon>
        <taxon>Ecdysozoa</taxon>
        <taxon>Arthropoda</taxon>
        <taxon>Hexapoda</taxon>
        <taxon>Insecta</taxon>
        <taxon>Pterygota</taxon>
        <taxon>Neoptera</taxon>
        <taxon>Paraneoptera</taxon>
        <taxon>Hemiptera</taxon>
        <taxon>Sternorrhyncha</taxon>
        <taxon>Psylloidea</taxon>
        <taxon>Psyllidae</taxon>
        <taxon>Psyllinae</taxon>
        <taxon>Cacopsylla</taxon>
    </lineage>
</organism>
<feature type="compositionally biased region" description="Polar residues" evidence="2">
    <location>
        <begin position="885"/>
        <end position="896"/>
    </location>
</feature>
<proteinExistence type="predicted"/>
<dbReference type="EMBL" id="HBUF01576210">
    <property type="protein sequence ID" value="CAG6768416.1"/>
    <property type="molecule type" value="Transcribed_RNA"/>
</dbReference>
<feature type="compositionally biased region" description="Low complexity" evidence="2">
    <location>
        <begin position="569"/>
        <end position="578"/>
    </location>
</feature>
<reference evidence="3" key="1">
    <citation type="submission" date="2021-05" db="EMBL/GenBank/DDBJ databases">
        <authorList>
            <person name="Alioto T."/>
            <person name="Alioto T."/>
            <person name="Gomez Garrido J."/>
        </authorList>
    </citation>
    <scope>NUCLEOTIDE SEQUENCE</scope>
</reference>
<dbReference type="AlphaFoldDB" id="A0A8D9EWF0"/>
<feature type="compositionally biased region" description="Basic and acidic residues" evidence="2">
    <location>
        <begin position="311"/>
        <end position="375"/>
    </location>
</feature>
<feature type="compositionally biased region" description="Basic and acidic residues" evidence="2">
    <location>
        <begin position="384"/>
        <end position="441"/>
    </location>
</feature>
<feature type="coiled-coil region" evidence="1">
    <location>
        <begin position="64"/>
        <end position="204"/>
    </location>
</feature>
<dbReference type="SUPFAM" id="SSF52266">
    <property type="entry name" value="SGNH hydrolase"/>
    <property type="match status" value="1"/>
</dbReference>
<evidence type="ECO:0000256" key="1">
    <source>
        <dbReference type="SAM" id="Coils"/>
    </source>
</evidence>
<protein>
    <submittedName>
        <fullName evidence="3">Uncharacterized protein</fullName>
    </submittedName>
</protein>
<feature type="compositionally biased region" description="Basic and acidic residues" evidence="2">
    <location>
        <begin position="451"/>
        <end position="472"/>
    </location>
</feature>
<feature type="compositionally biased region" description="Basic and acidic residues" evidence="2">
    <location>
        <begin position="857"/>
        <end position="872"/>
    </location>
</feature>
<feature type="compositionally biased region" description="Basic and acidic residues" evidence="2">
    <location>
        <begin position="584"/>
        <end position="601"/>
    </location>
</feature>
<evidence type="ECO:0000313" key="3">
    <source>
        <dbReference type="EMBL" id="CAG6768416.1"/>
    </source>
</evidence>
<feature type="coiled-coil region" evidence="1">
    <location>
        <begin position="644"/>
        <end position="671"/>
    </location>
</feature>